<dbReference type="EMBL" id="OU015567">
    <property type="protein sequence ID" value="CAG5114164.1"/>
    <property type="molecule type" value="Genomic_DNA"/>
</dbReference>
<dbReference type="Proteomes" id="UP001158576">
    <property type="component" value="Chromosome 2"/>
</dbReference>
<reference evidence="1 2" key="1">
    <citation type="submission" date="2021-04" db="EMBL/GenBank/DDBJ databases">
        <authorList>
            <person name="Bliznina A."/>
        </authorList>
    </citation>
    <scope>NUCLEOTIDE SEQUENCE [LARGE SCALE GENOMIC DNA]</scope>
</reference>
<evidence type="ECO:0000313" key="1">
    <source>
        <dbReference type="EMBL" id="CAG5114164.1"/>
    </source>
</evidence>
<accession>A0ABN7T957</accession>
<organism evidence="1 2">
    <name type="scientific">Oikopleura dioica</name>
    <name type="common">Tunicate</name>
    <dbReference type="NCBI Taxonomy" id="34765"/>
    <lineage>
        <taxon>Eukaryota</taxon>
        <taxon>Metazoa</taxon>
        <taxon>Chordata</taxon>
        <taxon>Tunicata</taxon>
        <taxon>Appendicularia</taxon>
        <taxon>Copelata</taxon>
        <taxon>Oikopleuridae</taxon>
        <taxon>Oikopleura</taxon>
    </lineage>
</organism>
<name>A0ABN7T957_OIKDI</name>
<gene>
    <name evidence="1" type="ORF">OKIOD_LOCUS16997</name>
</gene>
<sequence length="291" mass="31989">MKLFNATLVVLAAAQEGDGPGADASKTLMGSYQEQINALNGNGGAYPANNGYNAGSNNNYVADPYNDLTGGAFGTGGGDVYENGNGYVEQNYQAPASDQYANNNYQPAKNNYPSNNQYNTASNNYNSNNYQQPPASNYNAGASYNANNNYPAQNPYGGVKNPTGYPSTGLKCWRCHATSFEECANNGYEETCQSNQESCELEIRERSHVRGQARYIESIITGCKQKMACSNNQAQNFQNANPDYTQCRPEPEYGHSVCRQCCDEDNCVKDPEWWYPTTRAEWAYTGESYGY</sequence>
<keyword evidence="2" id="KW-1185">Reference proteome</keyword>
<proteinExistence type="predicted"/>
<protein>
    <submittedName>
        <fullName evidence="1">Oidioi.mRNA.OKI2018_I69.chr2.g8232.t1.cds</fullName>
    </submittedName>
</protein>
<dbReference type="CDD" id="cd23539">
    <property type="entry name" value="TFP_LU_ECD_CinHb4_like"/>
    <property type="match status" value="1"/>
</dbReference>
<evidence type="ECO:0000313" key="2">
    <source>
        <dbReference type="Proteomes" id="UP001158576"/>
    </source>
</evidence>